<evidence type="ECO:0000313" key="1">
    <source>
        <dbReference type="EMBL" id="CAG8766237.1"/>
    </source>
</evidence>
<protein>
    <submittedName>
        <fullName evidence="1">11446_t:CDS:1</fullName>
    </submittedName>
</protein>
<evidence type="ECO:0000313" key="2">
    <source>
        <dbReference type="Proteomes" id="UP000789405"/>
    </source>
</evidence>
<keyword evidence="2" id="KW-1185">Reference proteome</keyword>
<name>A0A9N9J7P8_9GLOM</name>
<gene>
    <name evidence="1" type="ORF">DERYTH_LOCUS18264</name>
</gene>
<comment type="caution">
    <text evidence="1">The sequence shown here is derived from an EMBL/GenBank/DDBJ whole genome shotgun (WGS) entry which is preliminary data.</text>
</comment>
<dbReference type="OrthoDB" id="2402958at2759"/>
<dbReference type="AlphaFoldDB" id="A0A9N9J7P8"/>
<proteinExistence type="predicted"/>
<dbReference type="EMBL" id="CAJVPY010018272">
    <property type="protein sequence ID" value="CAG8766237.1"/>
    <property type="molecule type" value="Genomic_DNA"/>
</dbReference>
<dbReference type="Proteomes" id="UP000789405">
    <property type="component" value="Unassembled WGS sequence"/>
</dbReference>
<feature type="non-terminal residue" evidence="1">
    <location>
        <position position="284"/>
    </location>
</feature>
<accession>A0A9N9J7P8</accession>
<sequence>SKDFRCLSSLAIKKASIKGNLQSYPYLLPGHQICSLHYTAIVENQLPTPAPAQNESYNEVSTPTLPINLSLGSGATCDTINTLSNTGILVTYQTVYNYKKKIAGKHPIRVKKYFNDNKNLFCIYNLDDYHNIHENRRPDNTSLSGAVHLATCVCKKVERSNPVPVIFNNKSVHNLNNINASIICERLINRYQYCFNLSYSQRMAQWNSLSFPNFDRIDQLSIHFYDNAIEERKDEHKMKGAILSGVKEQQLHSMQDYLNALNIILDYNKEIGYLDSNVAPIVAN</sequence>
<reference evidence="1" key="1">
    <citation type="submission" date="2021-06" db="EMBL/GenBank/DDBJ databases">
        <authorList>
            <person name="Kallberg Y."/>
            <person name="Tangrot J."/>
            <person name="Rosling A."/>
        </authorList>
    </citation>
    <scope>NUCLEOTIDE SEQUENCE</scope>
    <source>
        <strain evidence="1">MA453B</strain>
    </source>
</reference>
<organism evidence="1 2">
    <name type="scientific">Dentiscutata erythropus</name>
    <dbReference type="NCBI Taxonomy" id="1348616"/>
    <lineage>
        <taxon>Eukaryota</taxon>
        <taxon>Fungi</taxon>
        <taxon>Fungi incertae sedis</taxon>
        <taxon>Mucoromycota</taxon>
        <taxon>Glomeromycotina</taxon>
        <taxon>Glomeromycetes</taxon>
        <taxon>Diversisporales</taxon>
        <taxon>Gigasporaceae</taxon>
        <taxon>Dentiscutata</taxon>
    </lineage>
</organism>